<dbReference type="Pfam" id="PF13432">
    <property type="entry name" value="TPR_16"/>
    <property type="match status" value="2"/>
</dbReference>
<keyword evidence="1" id="KW-0802">TPR repeat</keyword>
<dbReference type="InterPro" id="IPR019734">
    <property type="entry name" value="TPR_rpt"/>
</dbReference>
<keyword evidence="3" id="KW-1185">Reference proteome</keyword>
<dbReference type="SUPFAM" id="SSF48452">
    <property type="entry name" value="TPR-like"/>
    <property type="match status" value="1"/>
</dbReference>
<organism evidence="2 3">
    <name type="scientific">Paracoccus sphaerophysae</name>
    <dbReference type="NCBI Taxonomy" id="690417"/>
    <lineage>
        <taxon>Bacteria</taxon>
        <taxon>Pseudomonadati</taxon>
        <taxon>Pseudomonadota</taxon>
        <taxon>Alphaproteobacteria</taxon>
        <taxon>Rhodobacterales</taxon>
        <taxon>Paracoccaceae</taxon>
        <taxon>Paracoccus</taxon>
    </lineage>
</organism>
<dbReference type="SMART" id="SM00028">
    <property type="entry name" value="TPR"/>
    <property type="match status" value="2"/>
</dbReference>
<dbReference type="InterPro" id="IPR011990">
    <property type="entry name" value="TPR-like_helical_dom_sf"/>
</dbReference>
<feature type="repeat" description="TPR" evidence="1">
    <location>
        <begin position="118"/>
        <end position="151"/>
    </location>
</feature>
<dbReference type="Gene3D" id="1.25.40.10">
    <property type="entry name" value="Tetratricopeptide repeat domain"/>
    <property type="match status" value="1"/>
</dbReference>
<evidence type="ECO:0000313" key="2">
    <source>
        <dbReference type="EMBL" id="KGJ09305.1"/>
    </source>
</evidence>
<dbReference type="STRING" id="690417.IC63_02310"/>
<evidence type="ECO:0000256" key="1">
    <source>
        <dbReference type="PROSITE-ProRule" id="PRU00339"/>
    </source>
</evidence>
<evidence type="ECO:0000313" key="3">
    <source>
        <dbReference type="Proteomes" id="UP000029917"/>
    </source>
</evidence>
<gene>
    <name evidence="2" type="ORF">IC63_02310</name>
</gene>
<name>A0A099FEV9_9RHOB</name>
<reference evidence="2 3" key="1">
    <citation type="submission" date="2014-09" db="EMBL/GenBank/DDBJ databases">
        <authorList>
            <person name="McGinnis J.M."/>
            <person name="Wolfgang W.J."/>
        </authorList>
    </citation>
    <scope>NUCLEOTIDE SEQUENCE [LARGE SCALE GENOMIC DNA]</scope>
    <source>
        <strain evidence="2 3">HAMBI 3106</strain>
    </source>
</reference>
<comment type="caution">
    <text evidence="2">The sequence shown here is derived from an EMBL/GenBank/DDBJ whole genome shotgun (WGS) entry which is preliminary data.</text>
</comment>
<protein>
    <submittedName>
        <fullName evidence="2">Uncharacterized protein</fullName>
    </submittedName>
</protein>
<dbReference type="AlphaFoldDB" id="A0A099FEV9"/>
<dbReference type="PROSITE" id="PS50005">
    <property type="entry name" value="TPR"/>
    <property type="match status" value="1"/>
</dbReference>
<dbReference type="EMBL" id="JRKS01000003">
    <property type="protein sequence ID" value="KGJ09305.1"/>
    <property type="molecule type" value="Genomic_DNA"/>
</dbReference>
<reference evidence="2 3" key="2">
    <citation type="submission" date="2014-10" db="EMBL/GenBank/DDBJ databases">
        <title>Paracoccus sanguinis sp. nov., isolated from clinical specimens of New York State patients.</title>
        <authorList>
            <person name="Mingle L.A."/>
            <person name="Cole J.A."/>
            <person name="Lapierre P."/>
            <person name="Musser K.A."/>
        </authorList>
    </citation>
    <scope>NUCLEOTIDE SEQUENCE [LARGE SCALE GENOMIC DNA]</scope>
    <source>
        <strain evidence="2 3">HAMBI 3106</strain>
    </source>
</reference>
<sequence length="170" mass="17754">MTLSAPPLGAQTADEMDALFAELAEPEGDAWMRAQSDIERAWSRSGSASLDFLLMRGEAALDAGDALAAVGHLTALTENAPDFASGWAARAVAFFMAGQTGPAAEDLARALALEPRHWPSLTLLGSMLEDTGDTARALEAYRASLAINPHQEDAEDGVTRLTTAQAGQGA</sequence>
<dbReference type="Proteomes" id="UP000029917">
    <property type="component" value="Unassembled WGS sequence"/>
</dbReference>
<accession>A0A099FEV9</accession>
<proteinExistence type="predicted"/>